<evidence type="ECO:0000313" key="3">
    <source>
        <dbReference type="Proteomes" id="UP000003490"/>
    </source>
</evidence>
<reference evidence="2 3" key="1">
    <citation type="submission" date="2007-08" db="EMBL/GenBank/DDBJ databases">
        <title>Draft genome sequence of Clostridium leptum (DSM 753).</title>
        <authorList>
            <person name="Sudarsanam P."/>
            <person name="Ley R."/>
            <person name="Guruge J."/>
            <person name="Turnbaugh P.J."/>
            <person name="Mahowald M."/>
            <person name="Liep D."/>
            <person name="Gordon J."/>
        </authorList>
    </citation>
    <scope>NUCLEOTIDE SEQUENCE [LARGE SCALE GENOMIC DNA]</scope>
    <source>
        <strain evidence="2 3">DSM 753</strain>
    </source>
</reference>
<evidence type="ECO:0000313" key="2">
    <source>
        <dbReference type="EMBL" id="EDO60069.1"/>
    </source>
</evidence>
<reference evidence="2 3" key="2">
    <citation type="submission" date="2007-08" db="EMBL/GenBank/DDBJ databases">
        <authorList>
            <person name="Fulton L."/>
            <person name="Clifton S."/>
            <person name="Fulton B."/>
            <person name="Xu J."/>
            <person name="Minx P."/>
            <person name="Pepin K.H."/>
            <person name="Johnson M."/>
            <person name="Thiruvilangam P."/>
            <person name="Bhonagiri V."/>
            <person name="Nash W.E."/>
            <person name="Wang C."/>
            <person name="Mardis E.R."/>
            <person name="Wilson R.K."/>
        </authorList>
    </citation>
    <scope>NUCLEOTIDE SEQUENCE [LARGE SCALE GENOMIC DNA]</scope>
    <source>
        <strain evidence="2 3">DSM 753</strain>
    </source>
</reference>
<dbReference type="Proteomes" id="UP000003490">
    <property type="component" value="Unassembled WGS sequence"/>
</dbReference>
<comment type="caution">
    <text evidence="2">The sequence shown here is derived from an EMBL/GenBank/DDBJ whole genome shotgun (WGS) entry which is preliminary data.</text>
</comment>
<keyword evidence="1" id="KW-0812">Transmembrane</keyword>
<proteinExistence type="predicted"/>
<evidence type="ECO:0000256" key="1">
    <source>
        <dbReference type="SAM" id="Phobius"/>
    </source>
</evidence>
<keyword evidence="1" id="KW-1133">Transmembrane helix</keyword>
<accession>A7VWC2</accession>
<gene>
    <name evidence="2" type="ORF">CLOLEP_02886</name>
</gene>
<organism evidence="2 3">
    <name type="scientific">[Clostridium] leptum DSM 753</name>
    <dbReference type="NCBI Taxonomy" id="428125"/>
    <lineage>
        <taxon>Bacteria</taxon>
        <taxon>Bacillati</taxon>
        <taxon>Bacillota</taxon>
        <taxon>Clostridia</taxon>
        <taxon>Eubacteriales</taxon>
        <taxon>Oscillospiraceae</taxon>
        <taxon>Oscillospiraceae incertae sedis</taxon>
    </lineage>
</organism>
<protein>
    <submittedName>
        <fullName evidence="2">Uncharacterized protein</fullName>
    </submittedName>
</protein>
<name>A7VWC2_9FIRM</name>
<dbReference type="EMBL" id="ABCB02000020">
    <property type="protein sequence ID" value="EDO60069.1"/>
    <property type="molecule type" value="Genomic_DNA"/>
</dbReference>
<dbReference type="HOGENOM" id="CLU_3342294_0_0_9"/>
<dbReference type="AlphaFoldDB" id="A7VWC2"/>
<sequence>MELQDSFNKLCFQTFLNIIIDMSLVFGQILNAWDIMF</sequence>
<keyword evidence="1" id="KW-0472">Membrane</keyword>
<feature type="transmembrane region" description="Helical" evidence="1">
    <location>
        <begin position="12"/>
        <end position="33"/>
    </location>
</feature>